<feature type="domain" description="EF-hand" evidence="3">
    <location>
        <begin position="115"/>
        <end position="150"/>
    </location>
</feature>
<protein>
    <recommendedName>
        <fullName evidence="3">EF-hand domain-containing protein</fullName>
    </recommendedName>
</protein>
<dbReference type="Gene3D" id="1.10.238.10">
    <property type="entry name" value="EF-hand"/>
    <property type="match status" value="2"/>
</dbReference>
<evidence type="ECO:0000256" key="2">
    <source>
        <dbReference type="SAM" id="SignalP"/>
    </source>
</evidence>
<evidence type="ECO:0000313" key="5">
    <source>
        <dbReference type="Proteomes" id="UP000244912"/>
    </source>
</evidence>
<feature type="compositionally biased region" description="Basic and acidic residues" evidence="1">
    <location>
        <begin position="142"/>
        <end position="152"/>
    </location>
</feature>
<dbReference type="EMBL" id="ONZF01000002">
    <property type="protein sequence ID" value="SPJ23015.1"/>
    <property type="molecule type" value="Genomic_DNA"/>
</dbReference>
<evidence type="ECO:0000259" key="3">
    <source>
        <dbReference type="PROSITE" id="PS50222"/>
    </source>
</evidence>
<feature type="region of interest" description="Disordered" evidence="1">
    <location>
        <begin position="142"/>
        <end position="162"/>
    </location>
</feature>
<feature type="domain" description="EF-hand" evidence="3">
    <location>
        <begin position="48"/>
        <end position="83"/>
    </location>
</feature>
<feature type="signal peptide" evidence="2">
    <location>
        <begin position="1"/>
        <end position="23"/>
    </location>
</feature>
<dbReference type="RefSeq" id="WP_108892891.1">
    <property type="nucleotide sequence ID" value="NZ_ONZF01000002.1"/>
</dbReference>
<dbReference type="AlphaFoldDB" id="A0A2R8BSC3"/>
<dbReference type="InterPro" id="IPR011992">
    <property type="entry name" value="EF-hand-dom_pair"/>
</dbReference>
<proteinExistence type="predicted"/>
<evidence type="ECO:0000313" key="4">
    <source>
        <dbReference type="EMBL" id="SPJ23015.1"/>
    </source>
</evidence>
<sequence length="162" mass="17337">MIRTTIFALLAGTAMAGASFAQQADTPRPASPITQLDTDGDGRISRAEAEAMGRNPMAMADANGDGIVTRDEVVAAAVARATDRAEARAGRMFDRFDEDANGEIAVDNLPGPRGDRGDRIARMFERADTDSDGFLSEDEIADMPRHGMDGHHGRGGPRWHRG</sequence>
<dbReference type="Pfam" id="PF13202">
    <property type="entry name" value="EF-hand_5"/>
    <property type="match status" value="3"/>
</dbReference>
<name>A0A2R8BSC3_9RHOB</name>
<dbReference type="InterPro" id="IPR018247">
    <property type="entry name" value="EF_Hand_1_Ca_BS"/>
</dbReference>
<dbReference type="PROSITE" id="PS00018">
    <property type="entry name" value="EF_HAND_1"/>
    <property type="match status" value="2"/>
</dbReference>
<dbReference type="OrthoDB" id="5470953at2"/>
<gene>
    <name evidence="4" type="ORF">PAA8504_00819</name>
</gene>
<dbReference type="Proteomes" id="UP000244912">
    <property type="component" value="Unassembled WGS sequence"/>
</dbReference>
<dbReference type="PROSITE" id="PS50222">
    <property type="entry name" value="EF_HAND_2"/>
    <property type="match status" value="2"/>
</dbReference>
<feature type="region of interest" description="Disordered" evidence="1">
    <location>
        <begin position="21"/>
        <end position="42"/>
    </location>
</feature>
<feature type="chain" id="PRO_5015321992" description="EF-hand domain-containing protein" evidence="2">
    <location>
        <begin position="24"/>
        <end position="162"/>
    </location>
</feature>
<dbReference type="SUPFAM" id="SSF47473">
    <property type="entry name" value="EF-hand"/>
    <property type="match status" value="1"/>
</dbReference>
<evidence type="ECO:0000256" key="1">
    <source>
        <dbReference type="SAM" id="MobiDB-lite"/>
    </source>
</evidence>
<keyword evidence="2" id="KW-0732">Signal</keyword>
<dbReference type="InterPro" id="IPR002048">
    <property type="entry name" value="EF_hand_dom"/>
</dbReference>
<keyword evidence="5" id="KW-1185">Reference proteome</keyword>
<feature type="compositionally biased region" description="Basic residues" evidence="1">
    <location>
        <begin position="153"/>
        <end position="162"/>
    </location>
</feature>
<reference evidence="4 5" key="1">
    <citation type="submission" date="2018-03" db="EMBL/GenBank/DDBJ databases">
        <authorList>
            <person name="Keele B.F."/>
        </authorList>
    </citation>
    <scope>NUCLEOTIDE SEQUENCE [LARGE SCALE GENOMIC DNA]</scope>
    <source>
        <strain evidence="4 5">CECT 8504</strain>
    </source>
</reference>
<accession>A0A2R8BSC3</accession>
<dbReference type="GO" id="GO:0005509">
    <property type="term" value="F:calcium ion binding"/>
    <property type="evidence" value="ECO:0007669"/>
    <property type="project" value="InterPro"/>
</dbReference>
<organism evidence="4 5">
    <name type="scientific">Palleronia abyssalis</name>
    <dbReference type="NCBI Taxonomy" id="1501240"/>
    <lineage>
        <taxon>Bacteria</taxon>
        <taxon>Pseudomonadati</taxon>
        <taxon>Pseudomonadota</taxon>
        <taxon>Alphaproteobacteria</taxon>
        <taxon>Rhodobacterales</taxon>
        <taxon>Roseobacteraceae</taxon>
        <taxon>Palleronia</taxon>
    </lineage>
</organism>